<evidence type="ECO:0000313" key="4">
    <source>
        <dbReference type="Proteomes" id="UP000284842"/>
    </source>
</evidence>
<dbReference type="OrthoDB" id="3204157at2759"/>
<keyword evidence="4" id="KW-1185">Reference proteome</keyword>
<dbReference type="Proteomes" id="UP000284842">
    <property type="component" value="Unassembled WGS sequence"/>
</dbReference>
<dbReference type="SUPFAM" id="SSF54695">
    <property type="entry name" value="POZ domain"/>
    <property type="match status" value="1"/>
</dbReference>
<evidence type="ECO:0000259" key="2">
    <source>
        <dbReference type="PROSITE" id="PS50097"/>
    </source>
</evidence>
<dbReference type="Pfam" id="PF00651">
    <property type="entry name" value="BTB"/>
    <property type="match status" value="1"/>
</dbReference>
<dbReference type="CDD" id="cd18186">
    <property type="entry name" value="BTB_POZ_ZBTB_KLHL-like"/>
    <property type="match status" value="1"/>
</dbReference>
<protein>
    <recommendedName>
        <fullName evidence="2">BTB domain-containing protein</fullName>
    </recommendedName>
</protein>
<evidence type="ECO:0000256" key="1">
    <source>
        <dbReference type="SAM" id="MobiDB-lite"/>
    </source>
</evidence>
<dbReference type="InterPro" id="IPR000210">
    <property type="entry name" value="BTB/POZ_dom"/>
</dbReference>
<organism evidence="3 4">
    <name type="scientific">Panaeolus cyanescens</name>
    <dbReference type="NCBI Taxonomy" id="181874"/>
    <lineage>
        <taxon>Eukaryota</taxon>
        <taxon>Fungi</taxon>
        <taxon>Dikarya</taxon>
        <taxon>Basidiomycota</taxon>
        <taxon>Agaricomycotina</taxon>
        <taxon>Agaricomycetes</taxon>
        <taxon>Agaricomycetidae</taxon>
        <taxon>Agaricales</taxon>
        <taxon>Agaricineae</taxon>
        <taxon>Galeropsidaceae</taxon>
        <taxon>Panaeolus</taxon>
    </lineage>
</organism>
<proteinExistence type="predicted"/>
<evidence type="ECO:0000313" key="3">
    <source>
        <dbReference type="EMBL" id="PPR04292.1"/>
    </source>
</evidence>
<dbReference type="EMBL" id="NHTK01000964">
    <property type="protein sequence ID" value="PPR04292.1"/>
    <property type="molecule type" value="Genomic_DNA"/>
</dbReference>
<name>A0A409YMN4_9AGAR</name>
<dbReference type="InterPro" id="IPR011333">
    <property type="entry name" value="SKP1/BTB/POZ_sf"/>
</dbReference>
<sequence length="124" mass="13716">MTDASISMVYPQPTSNTKRCEKLWFDDGSIVLQAGQTQFRIHKSLLARSSTVFNDMFLLPVPPEGAASDSEGIVEGCPVVHMQDSDADLTHLLEWIYEHPAKSTKNRRVPPTGDEIPATEGRGF</sequence>
<gene>
    <name evidence="3" type="ORF">CVT24_013407</name>
</gene>
<reference evidence="3 4" key="1">
    <citation type="journal article" date="2018" name="Evol. Lett.">
        <title>Horizontal gene cluster transfer increased hallucinogenic mushroom diversity.</title>
        <authorList>
            <person name="Reynolds H.T."/>
            <person name="Vijayakumar V."/>
            <person name="Gluck-Thaler E."/>
            <person name="Korotkin H.B."/>
            <person name="Matheny P.B."/>
            <person name="Slot J.C."/>
        </authorList>
    </citation>
    <scope>NUCLEOTIDE SEQUENCE [LARGE SCALE GENOMIC DNA]</scope>
    <source>
        <strain evidence="3 4">2629</strain>
    </source>
</reference>
<dbReference type="Gene3D" id="3.30.710.10">
    <property type="entry name" value="Potassium Channel Kv1.1, Chain A"/>
    <property type="match status" value="1"/>
</dbReference>
<dbReference type="PROSITE" id="PS50097">
    <property type="entry name" value="BTB"/>
    <property type="match status" value="1"/>
</dbReference>
<feature type="region of interest" description="Disordered" evidence="1">
    <location>
        <begin position="103"/>
        <end position="124"/>
    </location>
</feature>
<dbReference type="InParanoid" id="A0A409YMN4"/>
<comment type="caution">
    <text evidence="3">The sequence shown here is derived from an EMBL/GenBank/DDBJ whole genome shotgun (WGS) entry which is preliminary data.</text>
</comment>
<accession>A0A409YMN4</accession>
<dbReference type="AlphaFoldDB" id="A0A409YMN4"/>
<feature type="domain" description="BTB" evidence="2">
    <location>
        <begin position="26"/>
        <end position="105"/>
    </location>
</feature>